<dbReference type="EMBL" id="MNCJ02000326">
    <property type="protein sequence ID" value="KAF5784491.1"/>
    <property type="molecule type" value="Genomic_DNA"/>
</dbReference>
<gene>
    <name evidence="1" type="ORF">HanXRQr2_Chr11g0520121</name>
</gene>
<dbReference type="Gramene" id="mRNA:HanXRQr2_Chr11g0520121">
    <property type="protein sequence ID" value="mRNA:HanXRQr2_Chr11g0520121"/>
    <property type="gene ID" value="HanXRQr2_Chr11g0520121"/>
</dbReference>
<accession>A0A9K3N285</accession>
<comment type="caution">
    <text evidence="1">The sequence shown here is derived from an EMBL/GenBank/DDBJ whole genome shotgun (WGS) entry which is preliminary data.</text>
</comment>
<organism evidence="1 2">
    <name type="scientific">Helianthus annuus</name>
    <name type="common">Common sunflower</name>
    <dbReference type="NCBI Taxonomy" id="4232"/>
    <lineage>
        <taxon>Eukaryota</taxon>
        <taxon>Viridiplantae</taxon>
        <taxon>Streptophyta</taxon>
        <taxon>Embryophyta</taxon>
        <taxon>Tracheophyta</taxon>
        <taxon>Spermatophyta</taxon>
        <taxon>Magnoliopsida</taxon>
        <taxon>eudicotyledons</taxon>
        <taxon>Gunneridae</taxon>
        <taxon>Pentapetalae</taxon>
        <taxon>asterids</taxon>
        <taxon>campanulids</taxon>
        <taxon>Asterales</taxon>
        <taxon>Asteraceae</taxon>
        <taxon>Asteroideae</taxon>
        <taxon>Heliantheae alliance</taxon>
        <taxon>Heliantheae</taxon>
        <taxon>Helianthus</taxon>
    </lineage>
</organism>
<dbReference type="AlphaFoldDB" id="A0A9K3N285"/>
<reference evidence="1" key="2">
    <citation type="submission" date="2020-06" db="EMBL/GenBank/DDBJ databases">
        <title>Helianthus annuus Genome sequencing and assembly Release 2.</title>
        <authorList>
            <person name="Gouzy J."/>
            <person name="Langlade N."/>
            <person name="Munos S."/>
        </authorList>
    </citation>
    <scope>NUCLEOTIDE SEQUENCE</scope>
    <source>
        <tissue evidence="1">Leaves</tissue>
    </source>
</reference>
<proteinExistence type="predicted"/>
<reference evidence="1" key="1">
    <citation type="journal article" date="2017" name="Nature">
        <title>The sunflower genome provides insights into oil metabolism, flowering and Asterid evolution.</title>
        <authorList>
            <person name="Badouin H."/>
            <person name="Gouzy J."/>
            <person name="Grassa C.J."/>
            <person name="Murat F."/>
            <person name="Staton S.E."/>
            <person name="Cottret L."/>
            <person name="Lelandais-Briere C."/>
            <person name="Owens G.L."/>
            <person name="Carrere S."/>
            <person name="Mayjonade B."/>
            <person name="Legrand L."/>
            <person name="Gill N."/>
            <person name="Kane N.C."/>
            <person name="Bowers J.E."/>
            <person name="Hubner S."/>
            <person name="Bellec A."/>
            <person name="Berard A."/>
            <person name="Berges H."/>
            <person name="Blanchet N."/>
            <person name="Boniface M.C."/>
            <person name="Brunel D."/>
            <person name="Catrice O."/>
            <person name="Chaidir N."/>
            <person name="Claudel C."/>
            <person name="Donnadieu C."/>
            <person name="Faraut T."/>
            <person name="Fievet G."/>
            <person name="Helmstetter N."/>
            <person name="King M."/>
            <person name="Knapp S.J."/>
            <person name="Lai Z."/>
            <person name="Le Paslier M.C."/>
            <person name="Lippi Y."/>
            <person name="Lorenzon L."/>
            <person name="Mandel J.R."/>
            <person name="Marage G."/>
            <person name="Marchand G."/>
            <person name="Marquand E."/>
            <person name="Bret-Mestries E."/>
            <person name="Morien E."/>
            <person name="Nambeesan S."/>
            <person name="Nguyen T."/>
            <person name="Pegot-Espagnet P."/>
            <person name="Pouilly N."/>
            <person name="Raftis F."/>
            <person name="Sallet E."/>
            <person name="Schiex T."/>
            <person name="Thomas J."/>
            <person name="Vandecasteele C."/>
            <person name="Vares D."/>
            <person name="Vear F."/>
            <person name="Vautrin S."/>
            <person name="Crespi M."/>
            <person name="Mangin B."/>
            <person name="Burke J.M."/>
            <person name="Salse J."/>
            <person name="Munos S."/>
            <person name="Vincourt P."/>
            <person name="Rieseberg L.H."/>
            <person name="Langlade N.B."/>
        </authorList>
    </citation>
    <scope>NUCLEOTIDE SEQUENCE</scope>
    <source>
        <tissue evidence="1">Leaves</tissue>
    </source>
</reference>
<evidence type="ECO:0000313" key="2">
    <source>
        <dbReference type="Proteomes" id="UP000215914"/>
    </source>
</evidence>
<evidence type="ECO:0000313" key="1">
    <source>
        <dbReference type="EMBL" id="KAF5784491.1"/>
    </source>
</evidence>
<name>A0A9K3N285_HELAN</name>
<protein>
    <submittedName>
        <fullName evidence="1">Uncharacterized protein</fullName>
    </submittedName>
</protein>
<keyword evidence="2" id="KW-1185">Reference proteome</keyword>
<dbReference type="Proteomes" id="UP000215914">
    <property type="component" value="Unassembled WGS sequence"/>
</dbReference>
<sequence length="76" mass="8949">MNPNQYHNGPEPFALQGSLRGFQNSQKMVPGHFRFQPIGIEIEPQERTSNDKFYLKIQYISFKKISRYHANLNHLT</sequence>